<dbReference type="InterPro" id="IPR011055">
    <property type="entry name" value="Dup_hybrid_motif"/>
</dbReference>
<organism evidence="2">
    <name type="scientific">marine sediment metagenome</name>
    <dbReference type="NCBI Taxonomy" id="412755"/>
    <lineage>
        <taxon>unclassified sequences</taxon>
        <taxon>metagenomes</taxon>
        <taxon>ecological metagenomes</taxon>
    </lineage>
</organism>
<accession>X1U330</accession>
<proteinExistence type="predicted"/>
<evidence type="ECO:0000259" key="1">
    <source>
        <dbReference type="Pfam" id="PF01551"/>
    </source>
</evidence>
<dbReference type="Pfam" id="PF01551">
    <property type="entry name" value="Peptidase_M23"/>
    <property type="match status" value="1"/>
</dbReference>
<feature type="non-terminal residue" evidence="2">
    <location>
        <position position="272"/>
    </location>
</feature>
<dbReference type="AlphaFoldDB" id="X1U330"/>
<dbReference type="InterPro" id="IPR050570">
    <property type="entry name" value="Cell_wall_metabolism_enzyme"/>
</dbReference>
<protein>
    <recommendedName>
        <fullName evidence="1">M23ase beta-sheet core domain-containing protein</fullName>
    </recommendedName>
</protein>
<dbReference type="EMBL" id="BARW01020663">
    <property type="protein sequence ID" value="GAI94235.1"/>
    <property type="molecule type" value="Genomic_DNA"/>
</dbReference>
<dbReference type="SUPFAM" id="SSF51261">
    <property type="entry name" value="Duplicated hybrid motif"/>
    <property type="match status" value="1"/>
</dbReference>
<comment type="caution">
    <text evidence="2">The sequence shown here is derived from an EMBL/GenBank/DDBJ whole genome shotgun (WGS) entry which is preliminary data.</text>
</comment>
<gene>
    <name evidence="2" type="ORF">S12H4_34861</name>
</gene>
<reference evidence="2" key="1">
    <citation type="journal article" date="2014" name="Front. Microbiol.">
        <title>High frequency of phylogenetically diverse reductive dehalogenase-homologous genes in deep subseafloor sedimentary metagenomes.</title>
        <authorList>
            <person name="Kawai M."/>
            <person name="Futagami T."/>
            <person name="Toyoda A."/>
            <person name="Takaki Y."/>
            <person name="Nishi S."/>
            <person name="Hori S."/>
            <person name="Arai W."/>
            <person name="Tsubouchi T."/>
            <person name="Morono Y."/>
            <person name="Uchiyama I."/>
            <person name="Ito T."/>
            <person name="Fujiyama A."/>
            <person name="Inagaki F."/>
            <person name="Takami H."/>
        </authorList>
    </citation>
    <scope>NUCLEOTIDE SEQUENCE</scope>
    <source>
        <strain evidence="2">Expedition CK06-06</strain>
    </source>
</reference>
<dbReference type="CDD" id="cd12797">
    <property type="entry name" value="M23_peptidase"/>
    <property type="match status" value="1"/>
</dbReference>
<sequence length="272" mass="31963">MKHYVDHNPAYPDQLLDWNGGNRTYDLSDGYNHQGTDWFLWPFTWHKMDNDEVQIVAVARGYIVHKYDEHFDRRCDFNNDGLWNAVYVVHDDGSVAWYGHMKTWSLTDKVVYDFVEVGEYLGIVGSSGYSWEPHLHFEFYEDAYYQNLIDPYVGPHNPNPLITWAEGEQRDYNDSAINKVMTHSIPPDFTVPCPTPTIINEKDYFNPGDSLYVAAYYRDQLNGQISQYTIYRPDNSVFQSWTHSIADAHHFASYWYWGWILPVNVPAGTWRF</sequence>
<dbReference type="Gene3D" id="2.70.70.10">
    <property type="entry name" value="Glucose Permease (Domain IIA)"/>
    <property type="match status" value="1"/>
</dbReference>
<dbReference type="PANTHER" id="PTHR21666">
    <property type="entry name" value="PEPTIDASE-RELATED"/>
    <property type="match status" value="1"/>
</dbReference>
<name>X1U330_9ZZZZ</name>
<evidence type="ECO:0000313" key="2">
    <source>
        <dbReference type="EMBL" id="GAI94235.1"/>
    </source>
</evidence>
<dbReference type="InterPro" id="IPR016047">
    <property type="entry name" value="M23ase_b-sheet_dom"/>
</dbReference>
<dbReference type="PANTHER" id="PTHR21666:SF270">
    <property type="entry name" value="MUREIN HYDROLASE ACTIVATOR ENVC"/>
    <property type="match status" value="1"/>
</dbReference>
<feature type="domain" description="M23ase beta-sheet core" evidence="1">
    <location>
        <begin position="53"/>
        <end position="145"/>
    </location>
</feature>
<dbReference type="GO" id="GO:0004222">
    <property type="term" value="F:metalloendopeptidase activity"/>
    <property type="evidence" value="ECO:0007669"/>
    <property type="project" value="TreeGrafter"/>
</dbReference>